<sequence length="128" mass="12799">MSESASSFEDDVLGELGDDRLQEIAGLLGTDTAGAQEVVGTTVSALAGPVQEEAAAAPEEEAPLQGVSTLGGFATGGLMAGVLAKVSKPVANAVAKKTGIPAATVTRVIEMLVPVVLAVLSKRAARKK</sequence>
<dbReference type="Pfam" id="PF06078">
    <property type="entry name" value="DUF937"/>
    <property type="match status" value="1"/>
</dbReference>
<accession>A0A250V820</accession>
<evidence type="ECO:0000313" key="1">
    <source>
        <dbReference type="EMBL" id="GAX50343.1"/>
    </source>
</evidence>
<evidence type="ECO:0008006" key="3">
    <source>
        <dbReference type="Google" id="ProtNLM"/>
    </source>
</evidence>
<reference evidence="2" key="1">
    <citation type="submission" date="2017-05" db="EMBL/GenBank/DDBJ databases">
        <title>Streptomyces olivochromogenes NBRC 3561 whole genome shotgun sequence.</title>
        <authorList>
            <person name="Dohra H."/>
            <person name="Kodani S."/>
        </authorList>
    </citation>
    <scope>NUCLEOTIDE SEQUENCE [LARGE SCALE GENOMIC DNA]</scope>
    <source>
        <strain evidence="2">NBRC 3561</strain>
    </source>
</reference>
<comment type="caution">
    <text evidence="1">The sequence shown here is derived from an EMBL/GenBank/DDBJ whole genome shotgun (WGS) entry which is preliminary data.</text>
</comment>
<dbReference type="InterPro" id="IPR009282">
    <property type="entry name" value="DUF937"/>
</dbReference>
<protein>
    <recommendedName>
        <fullName evidence="3">DUF937 domain-containing protein</fullName>
    </recommendedName>
</protein>
<keyword evidence="2" id="KW-1185">Reference proteome</keyword>
<evidence type="ECO:0000313" key="2">
    <source>
        <dbReference type="Proteomes" id="UP000217446"/>
    </source>
</evidence>
<dbReference type="STRING" id="1963.AQJ27_20035"/>
<dbReference type="RefSeq" id="WP_067370680.1">
    <property type="nucleotide sequence ID" value="NZ_BDQI01000002.1"/>
</dbReference>
<name>A0A250V820_STROL</name>
<dbReference type="Proteomes" id="UP000217446">
    <property type="component" value="Unassembled WGS sequence"/>
</dbReference>
<gene>
    <name evidence="1" type="ORF">SO3561_01841</name>
</gene>
<dbReference type="EMBL" id="BDQI01000002">
    <property type="protein sequence ID" value="GAX50343.1"/>
    <property type="molecule type" value="Genomic_DNA"/>
</dbReference>
<dbReference type="AlphaFoldDB" id="A0A250V820"/>
<proteinExistence type="predicted"/>
<organism evidence="1 2">
    <name type="scientific">Streptomyces olivochromogenes</name>
    <dbReference type="NCBI Taxonomy" id="1963"/>
    <lineage>
        <taxon>Bacteria</taxon>
        <taxon>Bacillati</taxon>
        <taxon>Actinomycetota</taxon>
        <taxon>Actinomycetes</taxon>
        <taxon>Kitasatosporales</taxon>
        <taxon>Streptomycetaceae</taxon>
        <taxon>Streptomyces</taxon>
    </lineage>
</organism>